<organism evidence="1 2">
    <name type="scientific">Trichogramma kaykai</name>
    <dbReference type="NCBI Taxonomy" id="54128"/>
    <lineage>
        <taxon>Eukaryota</taxon>
        <taxon>Metazoa</taxon>
        <taxon>Ecdysozoa</taxon>
        <taxon>Arthropoda</taxon>
        <taxon>Hexapoda</taxon>
        <taxon>Insecta</taxon>
        <taxon>Pterygota</taxon>
        <taxon>Neoptera</taxon>
        <taxon>Endopterygota</taxon>
        <taxon>Hymenoptera</taxon>
        <taxon>Apocrita</taxon>
        <taxon>Proctotrupomorpha</taxon>
        <taxon>Chalcidoidea</taxon>
        <taxon>Trichogrammatidae</taxon>
        <taxon>Trichogramma</taxon>
    </lineage>
</organism>
<evidence type="ECO:0000313" key="2">
    <source>
        <dbReference type="Proteomes" id="UP001627154"/>
    </source>
</evidence>
<accession>A0ABD2XIR6</accession>
<dbReference type="EMBL" id="JBJJXI010000022">
    <property type="protein sequence ID" value="KAL3404884.1"/>
    <property type="molecule type" value="Genomic_DNA"/>
</dbReference>
<evidence type="ECO:0008006" key="3">
    <source>
        <dbReference type="Google" id="ProtNLM"/>
    </source>
</evidence>
<proteinExistence type="predicted"/>
<dbReference type="Proteomes" id="UP001627154">
    <property type="component" value="Unassembled WGS sequence"/>
</dbReference>
<evidence type="ECO:0000313" key="1">
    <source>
        <dbReference type="EMBL" id="KAL3404884.1"/>
    </source>
</evidence>
<name>A0ABD2XIR6_9HYME</name>
<comment type="caution">
    <text evidence="1">The sequence shown here is derived from an EMBL/GenBank/DDBJ whole genome shotgun (WGS) entry which is preliminary data.</text>
</comment>
<dbReference type="AlphaFoldDB" id="A0ABD2XIR6"/>
<sequence length="93" mass="10780">MYNNRTRSAATYYTAASLLAFITRAPQQEPSVSRWLQSKICIFYNIIIYEKFDNESRIIFMYPAYTRGPSEPAAVYLSHTHISAFSKNLEIQC</sequence>
<keyword evidence="2" id="KW-1185">Reference proteome</keyword>
<protein>
    <recommendedName>
        <fullName evidence="3">Secreted protein</fullName>
    </recommendedName>
</protein>
<reference evidence="1 2" key="1">
    <citation type="journal article" date="2024" name="bioRxiv">
        <title>A reference genome for Trichogramma kaykai: A tiny desert-dwelling parasitoid wasp with competing sex-ratio distorters.</title>
        <authorList>
            <person name="Culotta J."/>
            <person name="Lindsey A.R."/>
        </authorList>
    </citation>
    <scope>NUCLEOTIDE SEQUENCE [LARGE SCALE GENOMIC DNA]</scope>
    <source>
        <strain evidence="1 2">KSX58</strain>
    </source>
</reference>
<gene>
    <name evidence="1" type="ORF">TKK_002543</name>
</gene>